<evidence type="ECO:0000313" key="1">
    <source>
        <dbReference type="EMBL" id="KAG5177219.1"/>
    </source>
</evidence>
<reference evidence="1" key="1">
    <citation type="submission" date="2021-02" db="EMBL/GenBank/DDBJ databases">
        <title>First Annotated Genome of the Yellow-green Alga Tribonema minus.</title>
        <authorList>
            <person name="Mahan K.M."/>
        </authorList>
    </citation>
    <scope>NUCLEOTIDE SEQUENCE</scope>
    <source>
        <strain evidence="1">UTEX B ZZ1240</strain>
    </source>
</reference>
<gene>
    <name evidence="1" type="ORF">JKP88DRAFT_226691</name>
</gene>
<proteinExistence type="predicted"/>
<keyword evidence="2" id="KW-1185">Reference proteome</keyword>
<organism evidence="1 2">
    <name type="scientific">Tribonema minus</name>
    <dbReference type="NCBI Taxonomy" id="303371"/>
    <lineage>
        <taxon>Eukaryota</taxon>
        <taxon>Sar</taxon>
        <taxon>Stramenopiles</taxon>
        <taxon>Ochrophyta</taxon>
        <taxon>PX clade</taxon>
        <taxon>Xanthophyceae</taxon>
        <taxon>Tribonematales</taxon>
        <taxon>Tribonemataceae</taxon>
        <taxon>Tribonema</taxon>
    </lineage>
</organism>
<dbReference type="AlphaFoldDB" id="A0A836C960"/>
<dbReference type="EMBL" id="JAFCMP010000527">
    <property type="protein sequence ID" value="KAG5177219.1"/>
    <property type="molecule type" value="Genomic_DNA"/>
</dbReference>
<protein>
    <submittedName>
        <fullName evidence="1">Uncharacterized protein</fullName>
    </submittedName>
</protein>
<evidence type="ECO:0000313" key="2">
    <source>
        <dbReference type="Proteomes" id="UP000664859"/>
    </source>
</evidence>
<accession>A0A836C960</accession>
<dbReference type="Proteomes" id="UP000664859">
    <property type="component" value="Unassembled WGS sequence"/>
</dbReference>
<sequence length="106" mass="11086">MGALPAWTVADVDLAVVSVGQAAGHALQHATEKSDSAQVAAAFTLDPAVTATAWLEVSMYKNPGAWPGNHKDRVARLGELKQRHQGRPERIAALEAAFALLSTASA</sequence>
<name>A0A836C960_9STRA</name>
<comment type="caution">
    <text evidence="1">The sequence shown here is derived from an EMBL/GenBank/DDBJ whole genome shotgun (WGS) entry which is preliminary data.</text>
</comment>